<proteinExistence type="predicted"/>
<dbReference type="PANTHER" id="PTHR30249">
    <property type="entry name" value="PUTATIVE SEROTONIN TRANSPORTER"/>
    <property type="match status" value="1"/>
</dbReference>
<dbReference type="KEGG" id="bmeg:BG04_4414"/>
<evidence type="ECO:0000313" key="7">
    <source>
        <dbReference type="Proteomes" id="UP000031829"/>
    </source>
</evidence>
<dbReference type="RefSeq" id="WP_013082941.1">
    <property type="nucleotide sequence ID" value="NZ_BCVB01000005.1"/>
</dbReference>
<evidence type="ECO:0000313" key="6">
    <source>
        <dbReference type="EMBL" id="AJI21134.1"/>
    </source>
</evidence>
<comment type="subcellular location">
    <subcellularLocation>
        <location evidence="1">Cell membrane</location>
        <topology evidence="1">Multi-pass membrane protein</topology>
    </subcellularLocation>
</comment>
<dbReference type="GeneID" id="93642421"/>
<dbReference type="PANTHER" id="PTHR30249:SF17">
    <property type="entry name" value="HOLIN-LIKE PROTEIN CIDB"/>
    <property type="match status" value="1"/>
</dbReference>
<evidence type="ECO:0000256" key="5">
    <source>
        <dbReference type="ARBA" id="ARBA00023136"/>
    </source>
</evidence>
<evidence type="ECO:0000256" key="1">
    <source>
        <dbReference type="ARBA" id="ARBA00004651"/>
    </source>
</evidence>
<dbReference type="InterPro" id="IPR007300">
    <property type="entry name" value="CidB/LrgB"/>
</dbReference>
<accession>A0A0B6AMS6</accession>
<gene>
    <name evidence="6" type="ORF">BG04_4414</name>
</gene>
<dbReference type="GO" id="GO:0005886">
    <property type="term" value="C:plasma membrane"/>
    <property type="evidence" value="ECO:0007669"/>
    <property type="project" value="UniProtKB-SubCell"/>
</dbReference>
<reference evidence="6 7" key="1">
    <citation type="journal article" date="2015" name="Genome Announc.">
        <title>Complete genome sequences for 35 biothreat assay-relevant bacillus species.</title>
        <authorList>
            <person name="Johnson S.L."/>
            <person name="Daligault H.E."/>
            <person name="Davenport K.W."/>
            <person name="Jaissle J."/>
            <person name="Frey K.G."/>
            <person name="Ladner J.T."/>
            <person name="Broomall S.M."/>
            <person name="Bishop-Lilly K.A."/>
            <person name="Bruce D.C."/>
            <person name="Gibbons H.S."/>
            <person name="Coyne S.R."/>
            <person name="Lo C.C."/>
            <person name="Meincke L."/>
            <person name="Munk A.C."/>
            <person name="Koroleva G.I."/>
            <person name="Rosenzweig C.N."/>
            <person name="Palacios G.F."/>
            <person name="Redden C.L."/>
            <person name="Minogue T.D."/>
            <person name="Chain P.S."/>
        </authorList>
    </citation>
    <scope>NUCLEOTIDE SEQUENCE [LARGE SCALE GENOMIC DNA]</scope>
    <source>
        <strain evidence="7">ATCC 14581 / DSM 32 / JCM 2506 / NBRC 15308 / NCIMB 9376 / NCTC 10342 / NRRL B-14308 / VKM B-512</strain>
    </source>
</reference>
<keyword evidence="4" id="KW-1133">Transmembrane helix</keyword>
<name>A0A0B6AMS6_PRIM2</name>
<keyword evidence="5" id="KW-0472">Membrane</keyword>
<evidence type="ECO:0000256" key="3">
    <source>
        <dbReference type="ARBA" id="ARBA00022692"/>
    </source>
</evidence>
<keyword evidence="2" id="KW-1003">Cell membrane</keyword>
<dbReference type="HOGENOM" id="CLU_082099_3_0_9"/>
<keyword evidence="3" id="KW-0812">Transmembrane</keyword>
<protein>
    <submittedName>
        <fullName evidence="6">LrgB-like family protein</fullName>
    </submittedName>
</protein>
<organism evidence="6 7">
    <name type="scientific">Priestia megaterium (strain ATCC 14581 / DSM 32 / CCUG 1817 / JCM 2506 / NBRC 15308 / NCIMB 9376 / NCTC 10342 / NRRL B-14308 / VKM B-512 / Ford 19)</name>
    <name type="common">Bacillus megaterium</name>
    <dbReference type="NCBI Taxonomy" id="1348623"/>
    <lineage>
        <taxon>Bacteria</taxon>
        <taxon>Bacillati</taxon>
        <taxon>Bacillota</taxon>
        <taxon>Bacilli</taxon>
        <taxon>Bacillales</taxon>
        <taxon>Bacillaceae</taxon>
        <taxon>Priestia</taxon>
    </lineage>
</organism>
<dbReference type="Proteomes" id="UP000031829">
    <property type="component" value="Chromosome"/>
</dbReference>
<sequence>MQEFFIALFIIIATVALYLVMAKVYVRFSYPILIPVLTTTVFVILLLLAFHISYDEYMIGGKWINSLLGPAVVALAYPLYKQREMLVKYSIPIIGGVFVGLFAGMISGLVFAEVFGIDRSLILSIVPKSITTPVAIQIATGLGGVPSMTVVFVMIAGFSGVILGPLLLKWIRIKSSLGKGIALGSASHALGTSKAFEYGELTVSMSSVSMTLSAVLGSVFGPIVVWLFQV</sequence>
<dbReference type="EMBL" id="CP009920">
    <property type="protein sequence ID" value="AJI21134.1"/>
    <property type="molecule type" value="Genomic_DNA"/>
</dbReference>
<dbReference type="Pfam" id="PF04172">
    <property type="entry name" value="LrgB"/>
    <property type="match status" value="1"/>
</dbReference>
<evidence type="ECO:0000256" key="2">
    <source>
        <dbReference type="ARBA" id="ARBA00022475"/>
    </source>
</evidence>
<dbReference type="AlphaFoldDB" id="A0A0B6AMS6"/>
<evidence type="ECO:0000256" key="4">
    <source>
        <dbReference type="ARBA" id="ARBA00022989"/>
    </source>
</evidence>